<accession>A0A4S3JVB5</accession>
<name>A0A4S3JVB5_9EURO</name>
<evidence type="ECO:0000313" key="2">
    <source>
        <dbReference type="Proteomes" id="UP000308092"/>
    </source>
</evidence>
<dbReference type="EMBL" id="SOSA01000020">
    <property type="protein sequence ID" value="THC99372.1"/>
    <property type="molecule type" value="Genomic_DNA"/>
</dbReference>
<comment type="caution">
    <text evidence="1">The sequence shown here is derived from an EMBL/GenBank/DDBJ whole genome shotgun (WGS) entry which is preliminary data.</text>
</comment>
<dbReference type="AlphaFoldDB" id="A0A4S3JVB5"/>
<dbReference type="Proteomes" id="UP000308092">
    <property type="component" value="Unassembled WGS sequence"/>
</dbReference>
<keyword evidence="2" id="KW-1185">Reference proteome</keyword>
<sequence length="44" mass="4974">MATGGNLLRGIDLPTLYRDWNTGGVLLRQWRSDRVMQLWGSVGL</sequence>
<proteinExistence type="predicted"/>
<evidence type="ECO:0000313" key="1">
    <source>
        <dbReference type="EMBL" id="THC99372.1"/>
    </source>
</evidence>
<gene>
    <name evidence="1" type="ORF">EYZ11_001184</name>
</gene>
<reference evidence="1 2" key="1">
    <citation type="submission" date="2019-03" db="EMBL/GenBank/DDBJ databases">
        <title>The genome sequence of a newly discovered highly antifungal drug resistant Aspergillus species, Aspergillus tanneri NIH 1004.</title>
        <authorList>
            <person name="Mounaud S."/>
            <person name="Singh I."/>
            <person name="Joardar V."/>
            <person name="Pakala S."/>
            <person name="Pakala S."/>
            <person name="Venepally P."/>
            <person name="Hoover J."/>
            <person name="Nierman W."/>
            <person name="Chung J."/>
            <person name="Losada L."/>
        </authorList>
    </citation>
    <scope>NUCLEOTIDE SEQUENCE [LARGE SCALE GENOMIC DNA]</scope>
    <source>
        <strain evidence="1 2">NIH1004</strain>
    </source>
</reference>
<dbReference type="VEuPathDB" id="FungiDB:EYZ11_001184"/>
<organism evidence="1 2">
    <name type="scientific">Aspergillus tanneri</name>
    <dbReference type="NCBI Taxonomy" id="1220188"/>
    <lineage>
        <taxon>Eukaryota</taxon>
        <taxon>Fungi</taxon>
        <taxon>Dikarya</taxon>
        <taxon>Ascomycota</taxon>
        <taxon>Pezizomycotina</taxon>
        <taxon>Eurotiomycetes</taxon>
        <taxon>Eurotiomycetidae</taxon>
        <taxon>Eurotiales</taxon>
        <taxon>Aspergillaceae</taxon>
        <taxon>Aspergillus</taxon>
        <taxon>Aspergillus subgen. Circumdati</taxon>
    </lineage>
</organism>
<protein>
    <submittedName>
        <fullName evidence="1">Uncharacterized protein</fullName>
    </submittedName>
</protein>